<gene>
    <name evidence="1" type="ORF">GCM10011499_39100</name>
</gene>
<sequence length="75" mass="8293">MGRTYEKWLAPEGDTDADHERFAKAMMKCQNASGTCASDGFCHYDGDCFKAASDAVETEIEELEARLAALKSLRK</sequence>
<dbReference type="EMBL" id="BMKB01000013">
    <property type="protein sequence ID" value="GGA64824.1"/>
    <property type="molecule type" value="Genomic_DNA"/>
</dbReference>
<evidence type="ECO:0000313" key="2">
    <source>
        <dbReference type="Proteomes" id="UP000596977"/>
    </source>
</evidence>
<comment type="caution">
    <text evidence="1">The sequence shown here is derived from an EMBL/GenBank/DDBJ whole genome shotgun (WGS) entry which is preliminary data.</text>
</comment>
<keyword evidence="2" id="KW-1185">Reference proteome</keyword>
<proteinExistence type="predicted"/>
<dbReference type="AlphaFoldDB" id="A0A916RQ14"/>
<dbReference type="OrthoDB" id="8481892at2"/>
<reference evidence="1 2" key="1">
    <citation type="journal article" date="2014" name="Int. J. Syst. Evol. Microbiol.">
        <title>Complete genome sequence of Corynebacterium casei LMG S-19264T (=DSM 44701T), isolated from a smear-ripened cheese.</title>
        <authorList>
            <consortium name="US DOE Joint Genome Institute (JGI-PGF)"/>
            <person name="Walter F."/>
            <person name="Albersmeier A."/>
            <person name="Kalinowski J."/>
            <person name="Ruckert C."/>
        </authorList>
    </citation>
    <scope>NUCLEOTIDE SEQUENCE [LARGE SCALE GENOMIC DNA]</scope>
    <source>
        <strain evidence="1 2">CGMCC 1.15896</strain>
    </source>
</reference>
<dbReference type="Proteomes" id="UP000596977">
    <property type="component" value="Unassembled WGS sequence"/>
</dbReference>
<evidence type="ECO:0000313" key="1">
    <source>
        <dbReference type="EMBL" id="GGA64824.1"/>
    </source>
</evidence>
<organism evidence="1 2">
    <name type="scientific">Pelagibacterium lentulum</name>
    <dbReference type="NCBI Taxonomy" id="2029865"/>
    <lineage>
        <taxon>Bacteria</taxon>
        <taxon>Pseudomonadati</taxon>
        <taxon>Pseudomonadota</taxon>
        <taxon>Alphaproteobacteria</taxon>
        <taxon>Hyphomicrobiales</taxon>
        <taxon>Devosiaceae</taxon>
        <taxon>Pelagibacterium</taxon>
    </lineage>
</organism>
<protein>
    <submittedName>
        <fullName evidence="1">Uncharacterized protein</fullName>
    </submittedName>
</protein>
<accession>A0A916RQ14</accession>
<dbReference type="RefSeq" id="WP_127071403.1">
    <property type="nucleotide sequence ID" value="NZ_BMKB01000013.1"/>
</dbReference>
<name>A0A916RQ14_9HYPH</name>